<dbReference type="EMBL" id="JAWDIO010000002">
    <property type="protein sequence ID" value="MDU0355523.1"/>
    <property type="molecule type" value="Genomic_DNA"/>
</dbReference>
<dbReference type="Gene3D" id="3.40.630.30">
    <property type="match status" value="1"/>
</dbReference>
<reference evidence="2 3" key="1">
    <citation type="submission" date="2023-10" db="EMBL/GenBank/DDBJ databases">
        <title>Glaciecola aquimarina strain GGW-M5 nov., isolated from a coastal seawater.</title>
        <authorList>
            <person name="Bayburt H."/>
            <person name="Kim J.M."/>
            <person name="Choi B.J."/>
            <person name="Jeon C.O."/>
        </authorList>
    </citation>
    <scope>NUCLEOTIDE SEQUENCE [LARGE SCALE GENOMIC DNA]</scope>
    <source>
        <strain evidence="2 3">KCTC 32108</strain>
    </source>
</reference>
<dbReference type="SUPFAM" id="SSF55729">
    <property type="entry name" value="Acyl-CoA N-acyltransferases (Nat)"/>
    <property type="match status" value="1"/>
</dbReference>
<name>A0ABU3SZV6_9ALTE</name>
<dbReference type="PROSITE" id="PS51186">
    <property type="entry name" value="GNAT"/>
    <property type="match status" value="1"/>
</dbReference>
<dbReference type="EC" id="2.3.1.-" evidence="2"/>
<evidence type="ECO:0000313" key="3">
    <source>
        <dbReference type="Proteomes" id="UP001247805"/>
    </source>
</evidence>
<feature type="domain" description="N-acetyltransferase" evidence="1">
    <location>
        <begin position="4"/>
        <end position="146"/>
    </location>
</feature>
<protein>
    <submittedName>
        <fullName evidence="2">GNAT family N-acetyltransferase</fullName>
        <ecNumber evidence="2">2.3.1.-</ecNumber>
    </submittedName>
</protein>
<dbReference type="Proteomes" id="UP001247805">
    <property type="component" value="Unassembled WGS sequence"/>
</dbReference>
<dbReference type="GO" id="GO:0016746">
    <property type="term" value="F:acyltransferase activity"/>
    <property type="evidence" value="ECO:0007669"/>
    <property type="project" value="UniProtKB-KW"/>
</dbReference>
<sequence length="148" mass="17279">MYRQTFKQLSKDDLYAILKLRQDVFIVEQNSIYADLDELDQSAIHYLLKNTKQKLFGYARYRQAPDKQIIKIERVVLDKKSRGGGHGKDLINTMLTDIQDEYPHWPIMLSSQVDASEFYRRLGFVAFGKPYDDGGIEHISMAYEAHDK</sequence>
<dbReference type="Pfam" id="PF13673">
    <property type="entry name" value="Acetyltransf_10"/>
    <property type="match status" value="1"/>
</dbReference>
<comment type="caution">
    <text evidence="2">The sequence shown here is derived from an EMBL/GenBank/DDBJ whole genome shotgun (WGS) entry which is preliminary data.</text>
</comment>
<accession>A0ABU3SZV6</accession>
<dbReference type="InterPro" id="IPR016181">
    <property type="entry name" value="Acyl_CoA_acyltransferase"/>
</dbReference>
<keyword evidence="2" id="KW-0012">Acyltransferase</keyword>
<organism evidence="2 3">
    <name type="scientific">Paraglaciecola aquimarina</name>
    <dbReference type="NCBI Taxonomy" id="1235557"/>
    <lineage>
        <taxon>Bacteria</taxon>
        <taxon>Pseudomonadati</taxon>
        <taxon>Pseudomonadota</taxon>
        <taxon>Gammaproteobacteria</taxon>
        <taxon>Alteromonadales</taxon>
        <taxon>Alteromonadaceae</taxon>
        <taxon>Paraglaciecola</taxon>
    </lineage>
</organism>
<dbReference type="InterPro" id="IPR000182">
    <property type="entry name" value="GNAT_dom"/>
</dbReference>
<dbReference type="RefSeq" id="WP_316027059.1">
    <property type="nucleotide sequence ID" value="NZ_JAWDIO010000002.1"/>
</dbReference>
<keyword evidence="3" id="KW-1185">Reference proteome</keyword>
<keyword evidence="2" id="KW-0808">Transferase</keyword>
<evidence type="ECO:0000313" key="2">
    <source>
        <dbReference type="EMBL" id="MDU0355523.1"/>
    </source>
</evidence>
<proteinExistence type="predicted"/>
<gene>
    <name evidence="2" type="ORF">RS130_17925</name>
</gene>
<evidence type="ECO:0000259" key="1">
    <source>
        <dbReference type="PROSITE" id="PS51186"/>
    </source>
</evidence>